<evidence type="ECO:0000313" key="2">
    <source>
        <dbReference type="Proteomes" id="UP000054558"/>
    </source>
</evidence>
<accession>A0A1Y1INL3</accession>
<protein>
    <submittedName>
        <fullName evidence="1">Uncharacterized protein</fullName>
    </submittedName>
</protein>
<gene>
    <name evidence="1" type="ORF">KFL_010250050</name>
</gene>
<sequence>MSRTADSEVSWGALWQTETPPRKLLQRLAYLGSIESCVGHQVKSLAKLSQLAPPGPMLLSPASAIPERSAICAQTSRVILLHAAPHTRCRTRRAYRRDTQAALARYPNPLVT</sequence>
<dbReference type="EMBL" id="DF237974">
    <property type="protein sequence ID" value="GAQ92485.1"/>
    <property type="molecule type" value="Genomic_DNA"/>
</dbReference>
<proteinExistence type="predicted"/>
<reference evidence="1 2" key="1">
    <citation type="journal article" date="2014" name="Nat. Commun.">
        <title>Klebsormidium flaccidum genome reveals primary factors for plant terrestrial adaptation.</title>
        <authorList>
            <person name="Hori K."/>
            <person name="Maruyama F."/>
            <person name="Fujisawa T."/>
            <person name="Togashi T."/>
            <person name="Yamamoto N."/>
            <person name="Seo M."/>
            <person name="Sato S."/>
            <person name="Yamada T."/>
            <person name="Mori H."/>
            <person name="Tajima N."/>
            <person name="Moriyama T."/>
            <person name="Ikeuchi M."/>
            <person name="Watanabe M."/>
            <person name="Wada H."/>
            <person name="Kobayashi K."/>
            <person name="Saito M."/>
            <person name="Masuda T."/>
            <person name="Sasaki-Sekimoto Y."/>
            <person name="Mashiguchi K."/>
            <person name="Awai K."/>
            <person name="Shimojima M."/>
            <person name="Masuda S."/>
            <person name="Iwai M."/>
            <person name="Nobusawa T."/>
            <person name="Narise T."/>
            <person name="Kondo S."/>
            <person name="Saito H."/>
            <person name="Sato R."/>
            <person name="Murakawa M."/>
            <person name="Ihara Y."/>
            <person name="Oshima-Yamada Y."/>
            <person name="Ohtaka K."/>
            <person name="Satoh M."/>
            <person name="Sonobe K."/>
            <person name="Ishii M."/>
            <person name="Ohtani R."/>
            <person name="Kanamori-Sato M."/>
            <person name="Honoki R."/>
            <person name="Miyazaki D."/>
            <person name="Mochizuki H."/>
            <person name="Umetsu J."/>
            <person name="Higashi K."/>
            <person name="Shibata D."/>
            <person name="Kamiya Y."/>
            <person name="Sato N."/>
            <person name="Nakamura Y."/>
            <person name="Tabata S."/>
            <person name="Ida S."/>
            <person name="Kurokawa K."/>
            <person name="Ohta H."/>
        </authorList>
    </citation>
    <scope>NUCLEOTIDE SEQUENCE [LARGE SCALE GENOMIC DNA]</scope>
    <source>
        <strain evidence="1 2">NIES-2285</strain>
    </source>
</reference>
<dbReference type="AlphaFoldDB" id="A0A1Y1INL3"/>
<organism evidence="1 2">
    <name type="scientific">Klebsormidium nitens</name>
    <name type="common">Green alga</name>
    <name type="synonym">Ulothrix nitens</name>
    <dbReference type="NCBI Taxonomy" id="105231"/>
    <lineage>
        <taxon>Eukaryota</taxon>
        <taxon>Viridiplantae</taxon>
        <taxon>Streptophyta</taxon>
        <taxon>Klebsormidiophyceae</taxon>
        <taxon>Klebsormidiales</taxon>
        <taxon>Klebsormidiaceae</taxon>
        <taxon>Klebsormidium</taxon>
    </lineage>
</organism>
<keyword evidence="2" id="KW-1185">Reference proteome</keyword>
<evidence type="ECO:0000313" key="1">
    <source>
        <dbReference type="EMBL" id="GAQ92485.1"/>
    </source>
</evidence>
<name>A0A1Y1INL3_KLENI</name>
<dbReference type="Proteomes" id="UP000054558">
    <property type="component" value="Unassembled WGS sequence"/>
</dbReference>